<dbReference type="EMBL" id="JABWDY010002430">
    <property type="protein sequence ID" value="KAF5206658.1"/>
    <property type="molecule type" value="Genomic_DNA"/>
</dbReference>
<evidence type="ECO:0000313" key="1">
    <source>
        <dbReference type="EMBL" id="KAF5206658.1"/>
    </source>
</evidence>
<gene>
    <name evidence="1" type="ORF">FRX31_003755</name>
</gene>
<dbReference type="AlphaFoldDB" id="A0A7J6XCJ9"/>
<dbReference type="OrthoDB" id="778454at2759"/>
<organism evidence="1 2">
    <name type="scientific">Thalictrum thalictroides</name>
    <name type="common">Rue-anemone</name>
    <name type="synonym">Anemone thalictroides</name>
    <dbReference type="NCBI Taxonomy" id="46969"/>
    <lineage>
        <taxon>Eukaryota</taxon>
        <taxon>Viridiplantae</taxon>
        <taxon>Streptophyta</taxon>
        <taxon>Embryophyta</taxon>
        <taxon>Tracheophyta</taxon>
        <taxon>Spermatophyta</taxon>
        <taxon>Magnoliopsida</taxon>
        <taxon>Ranunculales</taxon>
        <taxon>Ranunculaceae</taxon>
        <taxon>Thalictroideae</taxon>
        <taxon>Thalictrum</taxon>
    </lineage>
</organism>
<name>A0A7J6XCJ9_THATH</name>
<feature type="non-terminal residue" evidence="1">
    <location>
        <position position="84"/>
    </location>
</feature>
<sequence>MEVQFEEVVNVFNHINIPILTAIKHLPSNVKVLEEMFTVERKTNISKSALVAKDFPALFQHNIVVKYKDTGKATILCKLGEKFM</sequence>
<proteinExistence type="predicted"/>
<reference evidence="1 2" key="1">
    <citation type="submission" date="2020-06" db="EMBL/GenBank/DDBJ databases">
        <title>Transcriptomic and genomic resources for Thalictrum thalictroides and T. hernandezii: Facilitating candidate gene discovery in an emerging model plant lineage.</title>
        <authorList>
            <person name="Arias T."/>
            <person name="Riano-Pachon D.M."/>
            <person name="Di Stilio V.S."/>
        </authorList>
    </citation>
    <scope>NUCLEOTIDE SEQUENCE [LARGE SCALE GENOMIC DNA]</scope>
    <source>
        <strain evidence="2">cv. WT478/WT964</strain>
        <tissue evidence="1">Leaves</tissue>
    </source>
</reference>
<comment type="caution">
    <text evidence="1">The sequence shown here is derived from an EMBL/GenBank/DDBJ whole genome shotgun (WGS) entry which is preliminary data.</text>
</comment>
<dbReference type="Proteomes" id="UP000554482">
    <property type="component" value="Unassembled WGS sequence"/>
</dbReference>
<evidence type="ECO:0000313" key="2">
    <source>
        <dbReference type="Proteomes" id="UP000554482"/>
    </source>
</evidence>
<keyword evidence="2" id="KW-1185">Reference proteome</keyword>
<protein>
    <submittedName>
        <fullName evidence="1">Uncharacterized protein</fullName>
    </submittedName>
</protein>
<accession>A0A7J6XCJ9</accession>